<dbReference type="Proteomes" id="UP000256321">
    <property type="component" value="Unassembled WGS sequence"/>
</dbReference>
<evidence type="ECO:0000256" key="3">
    <source>
        <dbReference type="ARBA" id="ARBA00020170"/>
    </source>
</evidence>
<dbReference type="PROSITE" id="PS00618">
    <property type="entry name" value="RECF_2"/>
    <property type="match status" value="1"/>
</dbReference>
<keyword evidence="9 10" id="KW-0234">DNA repair</keyword>
<keyword evidence="15" id="KW-1185">Reference proteome</keyword>
<reference evidence="12 15" key="2">
    <citation type="submission" date="2020-08" db="EMBL/GenBank/DDBJ databases">
        <title>Genome public.</title>
        <authorList>
            <person name="Liu C."/>
            <person name="Sun Q."/>
        </authorList>
    </citation>
    <scope>NUCLEOTIDE SEQUENCE [LARGE SCALE GENOMIC DNA]</scope>
    <source>
        <strain evidence="12 15">426_9</strain>
    </source>
</reference>
<comment type="similarity">
    <text evidence="2 9 10">Belongs to the RecF family.</text>
</comment>
<evidence type="ECO:0000256" key="6">
    <source>
        <dbReference type="ARBA" id="ARBA00022741"/>
    </source>
</evidence>
<feature type="domain" description="RecF/RecN/SMC N-terminal" evidence="11">
    <location>
        <begin position="3"/>
        <end position="341"/>
    </location>
</feature>
<comment type="function">
    <text evidence="9 10">The RecF protein is involved in DNA metabolism; it is required for DNA replication and normal SOS inducibility. RecF binds preferentially to single-stranded, linear DNA. It also seems to bind ATP.</text>
</comment>
<dbReference type="GO" id="GO:0009432">
    <property type="term" value="P:SOS response"/>
    <property type="evidence" value="ECO:0007669"/>
    <property type="project" value="UniProtKB-UniRule"/>
</dbReference>
<comment type="subcellular location">
    <subcellularLocation>
        <location evidence="1 9 10">Cytoplasm</location>
    </subcellularLocation>
</comment>
<dbReference type="HAMAP" id="MF_00365">
    <property type="entry name" value="RecF"/>
    <property type="match status" value="1"/>
</dbReference>
<sequence length="367" mass="42538">MILKKLSILNYKNILQAEVSFSPEINCFFGNNGMGKTNLLDAIHYLSFCKSHVNTPDSQLINNGQDMCVLQGNYDYEGREEEIFCAIRRRQRKQFKRNKKEYDKLSEHIGLLPLVMVSPADSELIQGGSEERRRFVDVIISQQDKPYLHALIQYNKALLQRNSLLKDQCTDASLYEVLEMQLDMYGRMVYEKRQMLVNDFTPIFNEYYQTICRSTEQVGLRYISQLERGSLADMLAANRERDRILGYTSTGIHKDELEMTLNDYLIRRVGSQGQNKTYLIALKLAQFVFLSRRGQACPILLLDDIFDKLDADRVEQIIKLVSGDQFGQIFITDTNRKYLDAILQSINHGYALFRVEQGEVQPMEEAE</sequence>
<dbReference type="Gene3D" id="3.40.50.300">
    <property type="entry name" value="P-loop containing nucleotide triphosphate hydrolases"/>
    <property type="match status" value="1"/>
</dbReference>
<evidence type="ECO:0000256" key="7">
    <source>
        <dbReference type="ARBA" id="ARBA00022840"/>
    </source>
</evidence>
<dbReference type="PANTHER" id="PTHR32182">
    <property type="entry name" value="DNA REPLICATION AND REPAIR PROTEIN RECF"/>
    <property type="match status" value="1"/>
</dbReference>
<accession>A0A3D8HBI8</accession>
<dbReference type="RefSeq" id="WP_115500436.1">
    <property type="nucleotide sequence ID" value="NZ_JACRTI010000041.1"/>
</dbReference>
<evidence type="ECO:0000313" key="12">
    <source>
        <dbReference type="EMBL" id="MBC8602941.1"/>
    </source>
</evidence>
<feature type="binding site" evidence="9">
    <location>
        <begin position="30"/>
        <end position="37"/>
    </location>
    <ligand>
        <name>ATP</name>
        <dbReference type="ChEBI" id="CHEBI:30616"/>
    </ligand>
</feature>
<dbReference type="SUPFAM" id="SSF52540">
    <property type="entry name" value="P-loop containing nucleoside triphosphate hydrolases"/>
    <property type="match status" value="1"/>
</dbReference>
<evidence type="ECO:0000256" key="8">
    <source>
        <dbReference type="ARBA" id="ARBA00023125"/>
    </source>
</evidence>
<dbReference type="NCBIfam" id="TIGR00611">
    <property type="entry name" value="recf"/>
    <property type="match status" value="1"/>
</dbReference>
<evidence type="ECO:0000256" key="4">
    <source>
        <dbReference type="ARBA" id="ARBA00022490"/>
    </source>
</evidence>
<dbReference type="EMBL" id="JACRTI010000041">
    <property type="protein sequence ID" value="MBC8602941.1"/>
    <property type="molecule type" value="Genomic_DNA"/>
</dbReference>
<dbReference type="PANTHER" id="PTHR32182:SF0">
    <property type="entry name" value="DNA REPLICATION AND REPAIR PROTEIN RECF"/>
    <property type="match status" value="1"/>
</dbReference>
<proteinExistence type="inferred from homology"/>
<dbReference type="GO" id="GO:0006302">
    <property type="term" value="P:double-strand break repair"/>
    <property type="evidence" value="ECO:0007669"/>
    <property type="project" value="TreeGrafter"/>
</dbReference>
<gene>
    <name evidence="9 13" type="primary">recF</name>
    <name evidence="13" type="ORF">DWU89_14965</name>
    <name evidence="12" type="ORF">H8784_14585</name>
</gene>
<evidence type="ECO:0000256" key="9">
    <source>
        <dbReference type="HAMAP-Rule" id="MF_00365"/>
    </source>
</evidence>
<dbReference type="GO" id="GO:0006260">
    <property type="term" value="P:DNA replication"/>
    <property type="evidence" value="ECO:0007669"/>
    <property type="project" value="UniProtKB-UniRule"/>
</dbReference>
<evidence type="ECO:0000256" key="1">
    <source>
        <dbReference type="ARBA" id="ARBA00004496"/>
    </source>
</evidence>
<reference evidence="13 14" key="1">
    <citation type="submission" date="2018-07" db="EMBL/GenBank/DDBJ databases">
        <title>Parabacteroides acidifaciens nov. sp., isolated from human feces.</title>
        <authorList>
            <person name="Wang Y.J."/>
        </authorList>
    </citation>
    <scope>NUCLEOTIDE SEQUENCE [LARGE SCALE GENOMIC DNA]</scope>
    <source>
        <strain evidence="13 14">426-9</strain>
    </source>
</reference>
<dbReference type="InterPro" id="IPR018078">
    <property type="entry name" value="DNA-binding_RecF_CS"/>
</dbReference>
<keyword evidence="6 9" id="KW-0547">Nucleotide-binding</keyword>
<evidence type="ECO:0000313" key="15">
    <source>
        <dbReference type="Proteomes" id="UP000629596"/>
    </source>
</evidence>
<protein>
    <recommendedName>
        <fullName evidence="3 9">DNA replication and repair protein RecF</fullName>
    </recommendedName>
</protein>
<dbReference type="Gene3D" id="1.20.1050.90">
    <property type="entry name" value="RecF/RecN/SMC, N-terminal domain"/>
    <property type="match status" value="1"/>
</dbReference>
<dbReference type="AlphaFoldDB" id="A0A3D8HBI8"/>
<keyword evidence="4 9" id="KW-0963">Cytoplasm</keyword>
<dbReference type="GO" id="GO:0005524">
    <property type="term" value="F:ATP binding"/>
    <property type="evidence" value="ECO:0007669"/>
    <property type="project" value="UniProtKB-UniRule"/>
</dbReference>
<dbReference type="GO" id="GO:0005737">
    <property type="term" value="C:cytoplasm"/>
    <property type="evidence" value="ECO:0007669"/>
    <property type="project" value="UniProtKB-SubCell"/>
</dbReference>
<organism evidence="13 14">
    <name type="scientific">Parabacteroides acidifaciens</name>
    <dbReference type="NCBI Taxonomy" id="2290935"/>
    <lineage>
        <taxon>Bacteria</taxon>
        <taxon>Pseudomonadati</taxon>
        <taxon>Bacteroidota</taxon>
        <taxon>Bacteroidia</taxon>
        <taxon>Bacteroidales</taxon>
        <taxon>Tannerellaceae</taxon>
        <taxon>Parabacteroides</taxon>
    </lineage>
</organism>
<dbReference type="InterPro" id="IPR027417">
    <property type="entry name" value="P-loop_NTPase"/>
</dbReference>
<dbReference type="InterPro" id="IPR042174">
    <property type="entry name" value="RecF_2"/>
</dbReference>
<dbReference type="Pfam" id="PF02463">
    <property type="entry name" value="SMC_N"/>
    <property type="match status" value="1"/>
</dbReference>
<evidence type="ECO:0000256" key="5">
    <source>
        <dbReference type="ARBA" id="ARBA00022705"/>
    </source>
</evidence>
<keyword evidence="7 9" id="KW-0067">ATP-binding</keyword>
<evidence type="ECO:0000256" key="10">
    <source>
        <dbReference type="RuleBase" id="RU000578"/>
    </source>
</evidence>
<evidence type="ECO:0000313" key="14">
    <source>
        <dbReference type="Proteomes" id="UP000256321"/>
    </source>
</evidence>
<keyword evidence="8 9" id="KW-0238">DNA-binding</keyword>
<dbReference type="GO" id="GO:0000731">
    <property type="term" value="P:DNA synthesis involved in DNA repair"/>
    <property type="evidence" value="ECO:0007669"/>
    <property type="project" value="TreeGrafter"/>
</dbReference>
<dbReference type="EMBL" id="QREV01000041">
    <property type="protein sequence ID" value="RDU48346.1"/>
    <property type="molecule type" value="Genomic_DNA"/>
</dbReference>
<keyword evidence="5 9" id="KW-0235">DNA replication</keyword>
<dbReference type="InterPro" id="IPR001238">
    <property type="entry name" value="DNA-binding_RecF"/>
</dbReference>
<dbReference type="PROSITE" id="PS00617">
    <property type="entry name" value="RECF_1"/>
    <property type="match status" value="1"/>
</dbReference>
<evidence type="ECO:0000259" key="11">
    <source>
        <dbReference type="Pfam" id="PF02463"/>
    </source>
</evidence>
<comment type="caution">
    <text evidence="13">The sequence shown here is derived from an EMBL/GenBank/DDBJ whole genome shotgun (WGS) entry which is preliminary data.</text>
</comment>
<dbReference type="Proteomes" id="UP000629596">
    <property type="component" value="Unassembled WGS sequence"/>
</dbReference>
<keyword evidence="9 10" id="KW-0227">DNA damage</keyword>
<evidence type="ECO:0000313" key="13">
    <source>
        <dbReference type="EMBL" id="RDU48346.1"/>
    </source>
</evidence>
<dbReference type="GO" id="GO:0003697">
    <property type="term" value="F:single-stranded DNA binding"/>
    <property type="evidence" value="ECO:0007669"/>
    <property type="project" value="UniProtKB-UniRule"/>
</dbReference>
<name>A0A3D8HBI8_9BACT</name>
<dbReference type="InterPro" id="IPR003395">
    <property type="entry name" value="RecF/RecN/SMC_N"/>
</dbReference>
<keyword evidence="9 10" id="KW-0742">SOS response</keyword>
<evidence type="ECO:0000256" key="2">
    <source>
        <dbReference type="ARBA" id="ARBA00008016"/>
    </source>
</evidence>